<evidence type="ECO:0000259" key="1">
    <source>
        <dbReference type="Pfam" id="PF14294"/>
    </source>
</evidence>
<protein>
    <recommendedName>
        <fullName evidence="1">DUF4372 domain-containing protein</fullName>
    </recommendedName>
</protein>
<dbReference type="EMBL" id="QFRJ01000002">
    <property type="protein sequence ID" value="PWH86643.1"/>
    <property type="molecule type" value="Genomic_DNA"/>
</dbReference>
<name>A0A2U2XFV4_9FLAO</name>
<dbReference type="OrthoDB" id="7327264at2"/>
<dbReference type="Proteomes" id="UP000245370">
    <property type="component" value="Unassembled WGS sequence"/>
</dbReference>
<reference evidence="2 3" key="2">
    <citation type="submission" date="2018-05" db="EMBL/GenBank/DDBJ databases">
        <authorList>
            <person name="Lanie J.A."/>
            <person name="Ng W.-L."/>
            <person name="Kazmierczak K.M."/>
            <person name="Andrzejewski T.M."/>
            <person name="Davidsen T.M."/>
            <person name="Wayne K.J."/>
            <person name="Tettelin H."/>
            <person name="Glass J.I."/>
            <person name="Rusch D."/>
            <person name="Podicherti R."/>
            <person name="Tsui H.-C.T."/>
            <person name="Winkler M.E."/>
        </authorList>
    </citation>
    <scope>NUCLEOTIDE SEQUENCE [LARGE SCALE GENOMIC DNA]</scope>
    <source>
        <strain evidence="2 3">C305</strain>
    </source>
</reference>
<keyword evidence="3" id="KW-1185">Reference proteome</keyword>
<organism evidence="2 3">
    <name type="scientific">Brumimicrobium oceani</name>
    <dbReference type="NCBI Taxonomy" id="2100725"/>
    <lineage>
        <taxon>Bacteria</taxon>
        <taxon>Pseudomonadati</taxon>
        <taxon>Bacteroidota</taxon>
        <taxon>Flavobacteriia</taxon>
        <taxon>Flavobacteriales</taxon>
        <taxon>Crocinitomicaceae</taxon>
        <taxon>Brumimicrobium</taxon>
    </lineage>
</organism>
<dbReference type="AlphaFoldDB" id="A0A2U2XFV4"/>
<comment type="caution">
    <text evidence="2">The sequence shown here is derived from an EMBL/GenBank/DDBJ whole genome shotgun (WGS) entry which is preliminary data.</text>
</comment>
<gene>
    <name evidence="2" type="ORF">DIT68_05265</name>
</gene>
<evidence type="ECO:0000313" key="2">
    <source>
        <dbReference type="EMBL" id="PWH86643.1"/>
    </source>
</evidence>
<evidence type="ECO:0000313" key="3">
    <source>
        <dbReference type="Proteomes" id="UP000245370"/>
    </source>
</evidence>
<reference evidence="2 3" key="1">
    <citation type="submission" date="2018-05" db="EMBL/GenBank/DDBJ databases">
        <title>Brumimicrobium oceani sp. nov., isolated from coastal sediment.</title>
        <authorList>
            <person name="Kou Y."/>
        </authorList>
    </citation>
    <scope>NUCLEOTIDE SEQUENCE [LARGE SCALE GENOMIC DNA]</scope>
    <source>
        <strain evidence="2 3">C305</strain>
    </source>
</reference>
<dbReference type="Pfam" id="PF14294">
    <property type="entry name" value="DUF4372"/>
    <property type="match status" value="1"/>
</dbReference>
<dbReference type="InterPro" id="IPR025399">
    <property type="entry name" value="DUF4372"/>
</dbReference>
<proteinExistence type="predicted"/>
<dbReference type="RefSeq" id="WP_109358756.1">
    <property type="nucleotide sequence ID" value="NZ_QFRJ01000002.1"/>
</dbReference>
<accession>A0A2U2XFV4</accession>
<feature type="domain" description="DUF4372" evidence="1">
    <location>
        <begin position="9"/>
        <end position="81"/>
    </location>
</feature>
<sequence length="132" mass="14800">MSKISKKSGIPVFGQLLSLIPRQDFNISVKNHQSDRYIKRFTSWDHLVTMLFGVIHKVGGLRELCSGLAAHNQSLKHLGVKSLPTKAPLVIETRAVHQKSLKSCFLASIKLISGFYRTAVYLKMKNGSLVFF</sequence>